<dbReference type="AlphaFoldDB" id="A0AAV4Y1R5"/>
<comment type="caution">
    <text evidence="1">The sequence shown here is derived from an EMBL/GenBank/DDBJ whole genome shotgun (WGS) entry which is preliminary data.</text>
</comment>
<organism evidence="1 2">
    <name type="scientific">Caerostris extrusa</name>
    <name type="common">Bark spider</name>
    <name type="synonym">Caerostris bankana</name>
    <dbReference type="NCBI Taxonomy" id="172846"/>
    <lineage>
        <taxon>Eukaryota</taxon>
        <taxon>Metazoa</taxon>
        <taxon>Ecdysozoa</taxon>
        <taxon>Arthropoda</taxon>
        <taxon>Chelicerata</taxon>
        <taxon>Arachnida</taxon>
        <taxon>Araneae</taxon>
        <taxon>Araneomorphae</taxon>
        <taxon>Entelegynae</taxon>
        <taxon>Araneoidea</taxon>
        <taxon>Araneidae</taxon>
        <taxon>Caerostris</taxon>
    </lineage>
</organism>
<proteinExistence type="predicted"/>
<reference evidence="1 2" key="1">
    <citation type="submission" date="2021-06" db="EMBL/GenBank/DDBJ databases">
        <title>Caerostris extrusa draft genome.</title>
        <authorList>
            <person name="Kono N."/>
            <person name="Arakawa K."/>
        </authorList>
    </citation>
    <scope>NUCLEOTIDE SEQUENCE [LARGE SCALE GENOMIC DNA]</scope>
</reference>
<evidence type="ECO:0000313" key="2">
    <source>
        <dbReference type="Proteomes" id="UP001054945"/>
    </source>
</evidence>
<dbReference type="Proteomes" id="UP001054945">
    <property type="component" value="Unassembled WGS sequence"/>
</dbReference>
<gene>
    <name evidence="1" type="ORF">CEXT_178811</name>
</gene>
<name>A0AAV4Y1R5_CAEEX</name>
<accession>A0AAV4Y1R5</accession>
<keyword evidence="2" id="KW-1185">Reference proteome</keyword>
<evidence type="ECO:0000313" key="1">
    <source>
        <dbReference type="EMBL" id="GIZ01288.1"/>
    </source>
</evidence>
<sequence length="80" mass="9624">MEICFRYELFGSARHFFVLSSLPGPYFDTTRSMHRLENMCQEKFQKNPKERMIKGNKMEIENGKKCVFSEKFEMKQFALE</sequence>
<protein>
    <submittedName>
        <fullName evidence="1">Uncharacterized protein</fullName>
    </submittedName>
</protein>
<dbReference type="EMBL" id="BPLR01018649">
    <property type="protein sequence ID" value="GIZ01288.1"/>
    <property type="molecule type" value="Genomic_DNA"/>
</dbReference>